<dbReference type="InterPro" id="IPR039537">
    <property type="entry name" value="Retrotran_Ty1/copia-like"/>
</dbReference>
<dbReference type="GO" id="GO:0003964">
    <property type="term" value="F:RNA-directed DNA polymerase activity"/>
    <property type="evidence" value="ECO:0007669"/>
    <property type="project" value="UniProtKB-EC"/>
</dbReference>
<feature type="domain" description="Integrase catalytic" evidence="5">
    <location>
        <begin position="88"/>
        <end position="259"/>
    </location>
</feature>
<accession>B6GY82</accession>
<keyword evidence="7" id="KW-1185">Reference proteome</keyword>
<dbReference type="InterPro" id="IPR012337">
    <property type="entry name" value="RNaseH-like_sf"/>
</dbReference>
<evidence type="ECO:0000256" key="2">
    <source>
        <dbReference type="ARBA" id="ARBA00022884"/>
    </source>
</evidence>
<dbReference type="GO" id="GO:0003887">
    <property type="term" value="F:DNA-directed DNA polymerase activity"/>
    <property type="evidence" value="ECO:0007669"/>
    <property type="project" value="UniProtKB-EC"/>
</dbReference>
<dbReference type="InterPro" id="IPR001584">
    <property type="entry name" value="Integrase_cat-core"/>
</dbReference>
<comment type="catalytic activity">
    <reaction evidence="3">
        <text>DNA(n) + a 2'-deoxyribonucleoside 5'-triphosphate = DNA(n+1) + diphosphate</text>
        <dbReference type="Rhea" id="RHEA:22508"/>
        <dbReference type="Rhea" id="RHEA-COMP:17339"/>
        <dbReference type="Rhea" id="RHEA-COMP:17340"/>
        <dbReference type="ChEBI" id="CHEBI:33019"/>
        <dbReference type="ChEBI" id="CHEBI:61560"/>
        <dbReference type="ChEBI" id="CHEBI:173112"/>
        <dbReference type="EC" id="2.7.7.49"/>
    </reaction>
</comment>
<sequence length="443" mass="52463">MRTLSRKCLLTGSLNSVFIVRRPSSTIPTISIDLTYRRVYYTSEDYIKKIEIYIDRIILKPGSSVTFLYTPYIKGKGYTLPFGKVRSIRSKPGEFIYLDVYGPISIISYSREHYFITFTNDTTRFTYLFLLKSRAKVIEKFIYLEGYLKTQFSFIVKKVYSDNTPKYKPLIIYLSSRGVIYDPTPLYIKYLNSVTEIKNRYLIEPLIAVITKYYLLKYLYGYLFSSVNYTINRLYTSYISISLYKALYRKKLDLSNLRALRCYCQFLIPKEKRAIKLDPYIEEARFIAYNKGDNYILYNIRTKKIIRSRNIIFNKNLTLKDLPNPTYDLNIANIDDIDLFRLASPPLDLSDTALLREYPNLIIYAEKDKYLVAIYKELSRYNKNRTYRVVSRSKARDKGRKPLTLRYVFKIKYNGTYKARLVARGFRYVKDLDFHKVYAICKG</sequence>
<dbReference type="GO" id="GO:0032196">
    <property type="term" value="P:transposition"/>
    <property type="evidence" value="ECO:0007669"/>
    <property type="project" value="UniProtKB-KW"/>
</dbReference>
<dbReference type="BioCyc" id="PCHR:PC12G04710-MONOMER"/>
<dbReference type="EMBL" id="AM920427">
    <property type="protein sequence ID" value="CAP80098.1"/>
    <property type="molecule type" value="Genomic_DNA"/>
</dbReference>
<evidence type="ECO:0000256" key="1">
    <source>
        <dbReference type="ARBA" id="ARBA00022578"/>
    </source>
</evidence>
<keyword evidence="1" id="KW-0815">Transposition</keyword>
<dbReference type="SUPFAM" id="SSF53098">
    <property type="entry name" value="Ribonuclease H-like"/>
    <property type="match status" value="1"/>
</dbReference>
<dbReference type="AlphaFoldDB" id="B6GY82"/>
<gene>
    <name evidence="6" type="ORF">Pc12g04710</name>
    <name evidence="6" type="ORF">PCH_Pc12g04710</name>
</gene>
<evidence type="ECO:0000313" key="6">
    <source>
        <dbReference type="EMBL" id="CAP80098.1"/>
    </source>
</evidence>
<evidence type="ECO:0000259" key="5">
    <source>
        <dbReference type="PROSITE" id="PS50994"/>
    </source>
</evidence>
<dbReference type="PROSITE" id="PS50994">
    <property type="entry name" value="INTEGRASE"/>
    <property type="match status" value="1"/>
</dbReference>
<dbReference type="OrthoDB" id="7691805at2759"/>
<dbReference type="InterPro" id="IPR057670">
    <property type="entry name" value="SH3_retrovirus"/>
</dbReference>
<dbReference type="PANTHER" id="PTHR42648:SF24">
    <property type="entry name" value="INTEGRASE CATALYTIC DOMAIN-CONTAINING PROTEIN"/>
    <property type="match status" value="1"/>
</dbReference>
<dbReference type="eggNOG" id="KOG0017">
    <property type="taxonomic scope" value="Eukaryota"/>
</dbReference>
<proteinExistence type="predicted"/>
<dbReference type="GO" id="GO:0015074">
    <property type="term" value="P:DNA integration"/>
    <property type="evidence" value="ECO:0007669"/>
    <property type="project" value="InterPro"/>
</dbReference>
<dbReference type="STRING" id="500485.B6GY82"/>
<reference evidence="6 7" key="1">
    <citation type="journal article" date="2008" name="Nat. Biotechnol.">
        <title>Genome sequencing and analysis of the filamentous fungus Penicillium chrysogenum.</title>
        <authorList>
            <person name="van den Berg M.A."/>
            <person name="Albang R."/>
            <person name="Albermann K."/>
            <person name="Badger J.H."/>
            <person name="Daran J.-M."/>
            <person name="Driessen A.J.M."/>
            <person name="Garcia-Estrada C."/>
            <person name="Fedorova N.D."/>
            <person name="Harris D.M."/>
            <person name="Heijne W.H.M."/>
            <person name="Joardar V.S."/>
            <person name="Kiel J.A.K.W."/>
            <person name="Kovalchuk A."/>
            <person name="Martin J.F."/>
            <person name="Nierman W.C."/>
            <person name="Nijland J.G."/>
            <person name="Pronk J.T."/>
            <person name="Roubos J.A."/>
            <person name="van der Klei I.J."/>
            <person name="van Peij N.N.M.E."/>
            <person name="Veenhuis M."/>
            <person name="von Doehren H."/>
            <person name="Wagner C."/>
            <person name="Wortman J.R."/>
            <person name="Bovenberg R.A.L."/>
        </authorList>
    </citation>
    <scope>NUCLEOTIDE SEQUENCE [LARGE SCALE GENOMIC DNA]</scope>
    <source>
        <strain evidence="7">ATCC 28089 / DSM 1075 / NRRL 1951 / Wisconsin 54-1255</strain>
    </source>
</reference>
<dbReference type="InterPro" id="IPR036397">
    <property type="entry name" value="RNaseH_sf"/>
</dbReference>
<organism evidence="6 7">
    <name type="scientific">Penicillium rubens (strain ATCC 28089 / DSM 1075 / NRRL 1951 / Wisconsin 54-1255)</name>
    <name type="common">Penicillium chrysogenum</name>
    <dbReference type="NCBI Taxonomy" id="500485"/>
    <lineage>
        <taxon>Eukaryota</taxon>
        <taxon>Fungi</taxon>
        <taxon>Dikarya</taxon>
        <taxon>Ascomycota</taxon>
        <taxon>Pezizomycotina</taxon>
        <taxon>Eurotiomycetes</taxon>
        <taxon>Eurotiomycetidae</taxon>
        <taxon>Eurotiales</taxon>
        <taxon>Aspergillaceae</taxon>
        <taxon>Penicillium</taxon>
        <taxon>Penicillium chrysogenum species complex</taxon>
    </lineage>
</organism>
<dbReference type="Proteomes" id="UP000000724">
    <property type="component" value="Contig Pc00c12"/>
</dbReference>
<evidence type="ECO:0000256" key="4">
    <source>
        <dbReference type="ARBA" id="ARBA00049244"/>
    </source>
</evidence>
<comment type="catalytic activity">
    <reaction evidence="4">
        <text>DNA(n) + a 2'-deoxyribonucleoside 5'-triphosphate = DNA(n+1) + diphosphate</text>
        <dbReference type="Rhea" id="RHEA:22508"/>
        <dbReference type="Rhea" id="RHEA-COMP:17339"/>
        <dbReference type="Rhea" id="RHEA-COMP:17340"/>
        <dbReference type="ChEBI" id="CHEBI:33019"/>
        <dbReference type="ChEBI" id="CHEBI:61560"/>
        <dbReference type="ChEBI" id="CHEBI:173112"/>
        <dbReference type="EC" id="2.7.7.7"/>
    </reaction>
</comment>
<dbReference type="GO" id="GO:0003723">
    <property type="term" value="F:RNA binding"/>
    <property type="evidence" value="ECO:0007669"/>
    <property type="project" value="UniProtKB-KW"/>
</dbReference>
<dbReference type="Gene3D" id="3.30.420.10">
    <property type="entry name" value="Ribonuclease H-like superfamily/Ribonuclease H"/>
    <property type="match status" value="1"/>
</dbReference>
<dbReference type="PANTHER" id="PTHR42648">
    <property type="entry name" value="TRANSPOSASE, PUTATIVE-RELATED"/>
    <property type="match status" value="1"/>
</dbReference>
<evidence type="ECO:0000313" key="7">
    <source>
        <dbReference type="Proteomes" id="UP000000724"/>
    </source>
</evidence>
<dbReference type="GO" id="GO:0005634">
    <property type="term" value="C:nucleus"/>
    <property type="evidence" value="ECO:0007669"/>
    <property type="project" value="UniProtKB-ARBA"/>
</dbReference>
<evidence type="ECO:0000256" key="3">
    <source>
        <dbReference type="ARBA" id="ARBA00048173"/>
    </source>
</evidence>
<protein>
    <submittedName>
        <fullName evidence="6">Pc12g04710 protein</fullName>
    </submittedName>
</protein>
<dbReference type="HOGENOM" id="CLU_004770_3_0_1"/>
<dbReference type="OMA" id="WHERFSH"/>
<name>B6GY82_PENRW</name>
<dbReference type="Pfam" id="PF25597">
    <property type="entry name" value="SH3_retrovirus"/>
    <property type="match status" value="1"/>
</dbReference>
<keyword evidence="2" id="KW-0694">RNA-binding</keyword>